<dbReference type="NCBIfam" id="NF002019">
    <property type="entry name" value="PRK00823.1-4"/>
    <property type="match status" value="1"/>
</dbReference>
<dbReference type="PANTHER" id="PTHR12599">
    <property type="entry name" value="PTERIN-4-ALPHA-CARBINOLAMINE DEHYDRATASE"/>
    <property type="match status" value="1"/>
</dbReference>
<dbReference type="CDD" id="cd00913">
    <property type="entry name" value="PCD_DCoH_subfamily_a"/>
    <property type="match status" value="1"/>
</dbReference>
<dbReference type="PATRIC" id="fig|1440763.5.peg.3721"/>
<evidence type="ECO:0000256" key="1">
    <source>
        <dbReference type="ARBA" id="ARBA00001554"/>
    </source>
</evidence>
<organism evidence="5 6">
    <name type="scientific">Luteibacter rhizovicinus DSM 16549</name>
    <dbReference type="NCBI Taxonomy" id="1440763"/>
    <lineage>
        <taxon>Bacteria</taxon>
        <taxon>Pseudomonadati</taxon>
        <taxon>Pseudomonadota</taxon>
        <taxon>Gammaproteobacteria</taxon>
        <taxon>Lysobacterales</taxon>
        <taxon>Rhodanobacteraceae</taxon>
        <taxon>Luteibacter</taxon>
    </lineage>
</organism>
<dbReference type="KEGG" id="lrz:BJI69_14535"/>
<keyword evidence="6" id="KW-1185">Reference proteome</keyword>
<dbReference type="STRING" id="1440763.BJI69_14535"/>
<evidence type="ECO:0000256" key="4">
    <source>
        <dbReference type="HAMAP-Rule" id="MF_00434"/>
    </source>
</evidence>
<sequence length="113" mass="12278">MTLPPLASQHCTPRKGAEHALDRAAIDGHLAALPGWKVTADGKAIVKDFPFKDFHHTLGFINAVGFMANQEDHHPDLEAGYGHCQVLWSTHDVGGLSLNDMICAARVEALLDR</sequence>
<reference evidence="6" key="1">
    <citation type="submission" date="2016-09" db="EMBL/GenBank/DDBJ databases">
        <authorList>
            <person name="Lysoe E."/>
        </authorList>
    </citation>
    <scope>NUCLEOTIDE SEQUENCE [LARGE SCALE GENOMIC DNA]</scope>
    <source>
        <strain evidence="6">LJ96T</strain>
    </source>
</reference>
<dbReference type="InterPro" id="IPR001533">
    <property type="entry name" value="Pterin_deHydtase"/>
</dbReference>
<dbReference type="Pfam" id="PF01329">
    <property type="entry name" value="Pterin_4a"/>
    <property type="match status" value="1"/>
</dbReference>
<accession>A0A0G9H3N2</accession>
<dbReference type="GO" id="GO:0006729">
    <property type="term" value="P:tetrahydrobiopterin biosynthetic process"/>
    <property type="evidence" value="ECO:0007669"/>
    <property type="project" value="InterPro"/>
</dbReference>
<evidence type="ECO:0000256" key="2">
    <source>
        <dbReference type="ARBA" id="ARBA00006472"/>
    </source>
</evidence>
<dbReference type="SUPFAM" id="SSF55248">
    <property type="entry name" value="PCD-like"/>
    <property type="match status" value="1"/>
</dbReference>
<dbReference type="AlphaFoldDB" id="A0A0G9H3N2"/>
<dbReference type="GO" id="GO:0008124">
    <property type="term" value="F:4-alpha-hydroxytetrahydrobiopterin dehydratase activity"/>
    <property type="evidence" value="ECO:0007669"/>
    <property type="project" value="UniProtKB-UniRule"/>
</dbReference>
<dbReference type="Proteomes" id="UP000182987">
    <property type="component" value="Chromosome"/>
</dbReference>
<comment type="similarity">
    <text evidence="2 4">Belongs to the pterin-4-alpha-carbinolamine dehydratase family.</text>
</comment>
<dbReference type="InterPro" id="IPR036428">
    <property type="entry name" value="PCD_sf"/>
</dbReference>
<protein>
    <recommendedName>
        <fullName evidence="4">Putative pterin-4-alpha-carbinolamine dehydratase</fullName>
        <shortName evidence="4">PHS</shortName>
        <ecNumber evidence="4">4.2.1.96</ecNumber>
    </recommendedName>
    <alternativeName>
        <fullName evidence="4">4-alpha-hydroxy-tetrahydropterin dehydratase</fullName>
    </alternativeName>
    <alternativeName>
        <fullName evidence="4">Pterin carbinolamine dehydratase</fullName>
        <shortName evidence="4">PCD</shortName>
    </alternativeName>
</protein>
<proteinExistence type="inferred from homology"/>
<dbReference type="Gene3D" id="3.30.1360.20">
    <property type="entry name" value="Transcriptional coactivator/pterin dehydratase"/>
    <property type="match status" value="1"/>
</dbReference>
<evidence type="ECO:0000256" key="3">
    <source>
        <dbReference type="ARBA" id="ARBA00023239"/>
    </source>
</evidence>
<comment type="catalytic activity">
    <reaction evidence="1 4">
        <text>(4aS,6R)-4a-hydroxy-L-erythro-5,6,7,8-tetrahydrobiopterin = (6R)-L-erythro-6,7-dihydrobiopterin + H2O</text>
        <dbReference type="Rhea" id="RHEA:11920"/>
        <dbReference type="ChEBI" id="CHEBI:15377"/>
        <dbReference type="ChEBI" id="CHEBI:15642"/>
        <dbReference type="ChEBI" id="CHEBI:43120"/>
        <dbReference type="EC" id="4.2.1.96"/>
    </reaction>
</comment>
<name>A0A0G9H3N2_9GAMM</name>
<dbReference type="PANTHER" id="PTHR12599:SF0">
    <property type="entry name" value="PTERIN-4-ALPHA-CARBINOLAMINE DEHYDRATASE"/>
    <property type="match status" value="1"/>
</dbReference>
<dbReference type="RefSeq" id="WP_046969127.1">
    <property type="nucleotide sequence ID" value="NZ_CP017480.1"/>
</dbReference>
<dbReference type="EC" id="4.2.1.96" evidence="4"/>
<evidence type="ECO:0000313" key="5">
    <source>
        <dbReference type="EMBL" id="APG04989.1"/>
    </source>
</evidence>
<dbReference type="HAMAP" id="MF_00434">
    <property type="entry name" value="Pterin_4_alpha"/>
    <property type="match status" value="1"/>
</dbReference>
<evidence type="ECO:0000313" key="6">
    <source>
        <dbReference type="Proteomes" id="UP000182987"/>
    </source>
</evidence>
<dbReference type="EMBL" id="CP017480">
    <property type="protein sequence ID" value="APG04989.1"/>
    <property type="molecule type" value="Genomic_DNA"/>
</dbReference>
<gene>
    <name evidence="5" type="ORF">BJI69_14535</name>
</gene>
<keyword evidence="3 4" id="KW-0456">Lyase</keyword>
<dbReference type="OrthoDB" id="5294615at2"/>